<dbReference type="Proteomes" id="UP000224877">
    <property type="component" value="Segment"/>
</dbReference>
<dbReference type="EMBL" id="LC168164">
    <property type="protein sequence ID" value="BAV39359.1"/>
    <property type="molecule type" value="Genomic_DNA"/>
</dbReference>
<accession>A0A1B4XX30</accession>
<sequence length="46" mass="5434">MKNKLCEIREKLYQAMESGDKIDMGFAINDLDTFIYNNKEKLESFV</sequence>
<protein>
    <submittedName>
        <fullName evidence="1">Uncharacterized protein</fullName>
    </submittedName>
</protein>
<evidence type="ECO:0000313" key="1">
    <source>
        <dbReference type="EMBL" id="BAV39359.1"/>
    </source>
</evidence>
<organism evidence="1 2">
    <name type="scientific">Tenacibaculum phage pT24</name>
    <dbReference type="NCBI Taxonomy" id="1880590"/>
    <lineage>
        <taxon>Viruses</taxon>
        <taxon>Duplodnaviria</taxon>
        <taxon>Heunggongvirae</taxon>
        <taxon>Uroviricota</taxon>
        <taxon>Caudoviricetes</taxon>
        <taxon>Kungbxnavirus</taxon>
        <taxon>Kungbxnavirus pT24</taxon>
    </lineage>
</organism>
<proteinExistence type="predicted"/>
<keyword evidence="2" id="KW-1185">Reference proteome</keyword>
<gene>
    <name evidence="1" type="ORF">BPT24_239</name>
</gene>
<evidence type="ECO:0000313" key="2">
    <source>
        <dbReference type="Proteomes" id="UP000224877"/>
    </source>
</evidence>
<name>A0A1B4XX30_9CAUD</name>
<reference evidence="1 2" key="1">
    <citation type="submission" date="2016-07" db="EMBL/GenBank/DDBJ databases">
        <title>Characterization of three bacteriophages infecting bacteria isolated from shrimp culture pond water.</title>
        <authorList>
            <person name="Khoa H.V."/>
        </authorList>
    </citation>
    <scope>NUCLEOTIDE SEQUENCE [LARGE SCALE GENOMIC DNA]</scope>
</reference>